<protein>
    <submittedName>
        <fullName evidence="1">Secretion protein HlyD</fullName>
    </submittedName>
</protein>
<reference evidence="1" key="2">
    <citation type="journal article" date="2014" name="ISME J.">
        <title>Microbial stratification in low pH oxic and suboxic macroscopic growths along an acid mine drainage.</title>
        <authorList>
            <person name="Mendez-Garcia C."/>
            <person name="Mesa V."/>
            <person name="Sprenger R.R."/>
            <person name="Richter M."/>
            <person name="Diez M.S."/>
            <person name="Solano J."/>
            <person name="Bargiela R."/>
            <person name="Golyshina O.V."/>
            <person name="Manteca A."/>
            <person name="Ramos J.L."/>
            <person name="Gallego J.R."/>
            <person name="Llorente I."/>
            <person name="Martins Dos Santos V.A."/>
            <person name="Jensen O.N."/>
            <person name="Pelaez A.I."/>
            <person name="Sanchez J."/>
            <person name="Ferrer M."/>
        </authorList>
    </citation>
    <scope>NUCLEOTIDE SEQUENCE</scope>
</reference>
<dbReference type="Gene3D" id="2.40.30.170">
    <property type="match status" value="1"/>
</dbReference>
<accession>T1AE56</accession>
<evidence type="ECO:0000313" key="1">
    <source>
        <dbReference type="EMBL" id="EQD55412.1"/>
    </source>
</evidence>
<sequence>PIAHVKNRQSLQQSLAQITASKTQISSQETVISNDQAAITDSEIIAPISGLISQVNIVPGHNGNGGSGATPSNAITLSTPGGYQVQVAVSDAQISQVKLGEQAIVQPAGATSVVYGTVTQITPQATISAGVATFPVTISITPTPRTTRGATTPAATPQLFAGASAQVSLVVRQATNVLSIPTSAVHTIGSRN</sequence>
<dbReference type="AlphaFoldDB" id="T1AE56"/>
<reference evidence="1" key="1">
    <citation type="submission" date="2013-08" db="EMBL/GenBank/DDBJ databases">
        <authorList>
            <person name="Mendez C."/>
            <person name="Richter M."/>
            <person name="Ferrer M."/>
            <person name="Sanchez J."/>
        </authorList>
    </citation>
    <scope>NUCLEOTIDE SEQUENCE</scope>
</reference>
<dbReference type="PANTHER" id="PTHR30469">
    <property type="entry name" value="MULTIDRUG RESISTANCE PROTEIN MDTA"/>
    <property type="match status" value="1"/>
</dbReference>
<feature type="non-terminal residue" evidence="1">
    <location>
        <position position="192"/>
    </location>
</feature>
<feature type="non-terminal residue" evidence="1">
    <location>
        <position position="1"/>
    </location>
</feature>
<dbReference type="PANTHER" id="PTHR30469:SF33">
    <property type="entry name" value="SLR1207 PROTEIN"/>
    <property type="match status" value="1"/>
</dbReference>
<gene>
    <name evidence="1" type="ORF">B1B_09240</name>
</gene>
<name>T1AE56_9ZZZZ</name>
<comment type="caution">
    <text evidence="1">The sequence shown here is derived from an EMBL/GenBank/DDBJ whole genome shotgun (WGS) entry which is preliminary data.</text>
</comment>
<dbReference type="GO" id="GO:0015562">
    <property type="term" value="F:efflux transmembrane transporter activity"/>
    <property type="evidence" value="ECO:0007669"/>
    <property type="project" value="TreeGrafter"/>
</dbReference>
<organism evidence="1">
    <name type="scientific">mine drainage metagenome</name>
    <dbReference type="NCBI Taxonomy" id="410659"/>
    <lineage>
        <taxon>unclassified sequences</taxon>
        <taxon>metagenomes</taxon>
        <taxon>ecological metagenomes</taxon>
    </lineage>
</organism>
<dbReference type="GO" id="GO:1990281">
    <property type="term" value="C:efflux pump complex"/>
    <property type="evidence" value="ECO:0007669"/>
    <property type="project" value="TreeGrafter"/>
</dbReference>
<proteinExistence type="predicted"/>
<dbReference type="EMBL" id="AUZY01006085">
    <property type="protein sequence ID" value="EQD55412.1"/>
    <property type="molecule type" value="Genomic_DNA"/>
</dbReference>